<evidence type="ECO:0000313" key="1">
    <source>
        <dbReference type="EMBL" id="RUO28770.1"/>
    </source>
</evidence>
<reference evidence="1 2" key="1">
    <citation type="journal article" date="2018" name="Front. Microbiol.">
        <title>Genome-Based Analysis Reveals the Taxonomy and Diversity of the Family Idiomarinaceae.</title>
        <authorList>
            <person name="Liu Y."/>
            <person name="Lai Q."/>
            <person name="Shao Z."/>
        </authorList>
    </citation>
    <scope>NUCLEOTIDE SEQUENCE [LARGE SCALE GENOMIC DNA]</scope>
    <source>
        <strain evidence="1 2">GBSy1</strain>
    </source>
</reference>
<accession>A0ABY0BWJ0</accession>
<name>A0ABY0BWJ0_9GAMM</name>
<proteinExistence type="predicted"/>
<comment type="caution">
    <text evidence="1">The sequence shown here is derived from an EMBL/GenBank/DDBJ whole genome shotgun (WGS) entry which is preliminary data.</text>
</comment>
<sequence length="137" mass="15526">MGLKIAQKIKQGNGFTDFPTHSDTIPTLPAANKSAFPTNRHIRQPERAANDDLANDLVTHDGMPVHFYDGGSNGWRFGDREWIAGKLRRIQSKAERLRLAAEYAERFKAVYDTEPLEQRKEGKARFSANSWLLKATK</sequence>
<protein>
    <submittedName>
        <fullName evidence="1">Uncharacterized protein</fullName>
    </submittedName>
</protein>
<dbReference type="EMBL" id="PIPN01000005">
    <property type="protein sequence ID" value="RUO28770.1"/>
    <property type="molecule type" value="Genomic_DNA"/>
</dbReference>
<dbReference type="RefSeq" id="WP_126789706.1">
    <property type="nucleotide sequence ID" value="NZ_PIPN01000005.1"/>
</dbReference>
<gene>
    <name evidence="1" type="ORF">CWE12_10675</name>
</gene>
<evidence type="ECO:0000313" key="2">
    <source>
        <dbReference type="Proteomes" id="UP000287410"/>
    </source>
</evidence>
<keyword evidence="2" id="KW-1185">Reference proteome</keyword>
<organism evidence="1 2">
    <name type="scientific">Aliidiomarina sedimenti</name>
    <dbReference type="NCBI Taxonomy" id="1933879"/>
    <lineage>
        <taxon>Bacteria</taxon>
        <taxon>Pseudomonadati</taxon>
        <taxon>Pseudomonadota</taxon>
        <taxon>Gammaproteobacteria</taxon>
        <taxon>Alteromonadales</taxon>
        <taxon>Idiomarinaceae</taxon>
        <taxon>Aliidiomarina</taxon>
    </lineage>
</organism>
<dbReference type="Proteomes" id="UP000287410">
    <property type="component" value="Unassembled WGS sequence"/>
</dbReference>